<name>A0A0E9RKV5_ANGAN</name>
<reference evidence="1" key="2">
    <citation type="journal article" date="2015" name="Fish Shellfish Immunol.">
        <title>Early steps in the European eel (Anguilla anguilla)-Vibrio vulnificus interaction in the gills: Role of the RtxA13 toxin.</title>
        <authorList>
            <person name="Callol A."/>
            <person name="Pajuelo D."/>
            <person name="Ebbesson L."/>
            <person name="Teles M."/>
            <person name="MacKenzie S."/>
            <person name="Amaro C."/>
        </authorList>
    </citation>
    <scope>NUCLEOTIDE SEQUENCE</scope>
</reference>
<sequence>MATTEKRQAVQIQWCLNSWISSIKDELKSNQ</sequence>
<evidence type="ECO:0000313" key="1">
    <source>
        <dbReference type="EMBL" id="JAH29100.1"/>
    </source>
</evidence>
<protein>
    <submittedName>
        <fullName evidence="1">Uncharacterized protein</fullName>
    </submittedName>
</protein>
<dbReference type="AlphaFoldDB" id="A0A0E9RKV5"/>
<organism evidence="1">
    <name type="scientific">Anguilla anguilla</name>
    <name type="common">European freshwater eel</name>
    <name type="synonym">Muraena anguilla</name>
    <dbReference type="NCBI Taxonomy" id="7936"/>
    <lineage>
        <taxon>Eukaryota</taxon>
        <taxon>Metazoa</taxon>
        <taxon>Chordata</taxon>
        <taxon>Craniata</taxon>
        <taxon>Vertebrata</taxon>
        <taxon>Euteleostomi</taxon>
        <taxon>Actinopterygii</taxon>
        <taxon>Neopterygii</taxon>
        <taxon>Teleostei</taxon>
        <taxon>Anguilliformes</taxon>
        <taxon>Anguillidae</taxon>
        <taxon>Anguilla</taxon>
    </lineage>
</organism>
<dbReference type="EMBL" id="GBXM01079477">
    <property type="protein sequence ID" value="JAH29100.1"/>
    <property type="molecule type" value="Transcribed_RNA"/>
</dbReference>
<accession>A0A0E9RKV5</accession>
<proteinExistence type="predicted"/>
<reference evidence="1" key="1">
    <citation type="submission" date="2014-11" db="EMBL/GenBank/DDBJ databases">
        <authorList>
            <person name="Amaro Gonzalez C."/>
        </authorList>
    </citation>
    <scope>NUCLEOTIDE SEQUENCE</scope>
</reference>